<gene>
    <name evidence="2" type="ORF">SNAT2548_LOCUS14526</name>
</gene>
<comment type="caution">
    <text evidence="2">The sequence shown here is derived from an EMBL/GenBank/DDBJ whole genome shotgun (WGS) entry which is preliminary data.</text>
</comment>
<proteinExistence type="predicted"/>
<dbReference type="OrthoDB" id="425896at2759"/>
<feature type="region of interest" description="Disordered" evidence="1">
    <location>
        <begin position="135"/>
        <end position="163"/>
    </location>
</feature>
<keyword evidence="3" id="KW-1185">Reference proteome</keyword>
<dbReference type="Proteomes" id="UP000604046">
    <property type="component" value="Unassembled WGS sequence"/>
</dbReference>
<evidence type="ECO:0000256" key="1">
    <source>
        <dbReference type="SAM" id="MobiDB-lite"/>
    </source>
</evidence>
<name>A0A812MTW7_9DINO</name>
<dbReference type="AlphaFoldDB" id="A0A812MTW7"/>
<evidence type="ECO:0000313" key="3">
    <source>
        <dbReference type="Proteomes" id="UP000604046"/>
    </source>
</evidence>
<organism evidence="2 3">
    <name type="scientific">Symbiodinium natans</name>
    <dbReference type="NCBI Taxonomy" id="878477"/>
    <lineage>
        <taxon>Eukaryota</taxon>
        <taxon>Sar</taxon>
        <taxon>Alveolata</taxon>
        <taxon>Dinophyceae</taxon>
        <taxon>Suessiales</taxon>
        <taxon>Symbiodiniaceae</taxon>
        <taxon>Symbiodinium</taxon>
    </lineage>
</organism>
<protein>
    <submittedName>
        <fullName evidence="2">Uncharacterized protein</fullName>
    </submittedName>
</protein>
<accession>A0A812MTW7</accession>
<sequence length="163" mass="18127">MLHTIGIFSSDVPESLRKPALSNVQPSFIDYGDGCVLAKGFDNDRAIQAYEATLQDMMANGGFANPAVAQICTGLATLYDTKAAMTKDAQYYDRCVEYMSMVQQGMQAGMGEAAQYDPMYRVIEARRQKVLRKKEKRLAKGAPDAELQALLNQRPEPRRPARK</sequence>
<reference evidence="2" key="1">
    <citation type="submission" date="2021-02" db="EMBL/GenBank/DDBJ databases">
        <authorList>
            <person name="Dougan E. K."/>
            <person name="Rhodes N."/>
            <person name="Thang M."/>
            <person name="Chan C."/>
        </authorList>
    </citation>
    <scope>NUCLEOTIDE SEQUENCE</scope>
</reference>
<evidence type="ECO:0000313" key="2">
    <source>
        <dbReference type="EMBL" id="CAE7273831.1"/>
    </source>
</evidence>
<dbReference type="EMBL" id="CAJNDS010001713">
    <property type="protein sequence ID" value="CAE7273831.1"/>
    <property type="molecule type" value="Genomic_DNA"/>
</dbReference>